<evidence type="ECO:0000313" key="3">
    <source>
        <dbReference type="EMBL" id="MFN0257067.1"/>
    </source>
</evidence>
<keyword evidence="1" id="KW-0812">Transmembrane</keyword>
<keyword evidence="4" id="KW-1185">Reference proteome</keyword>
<accession>A0ABW9JCQ3</accession>
<sequence length="576" mass="66116">MNWLYYLLEANLYLAAFYLLYKLLLQNSTFYNSNRYFLVLSIVVAFTIPLIQLGFLKPQILLPAEEVVYDFPVETIELAKVTPAPTLTKEDYIIYGYLILAALLCLKFILSIAKIIKIYAKSEKRELNGYTLVEVATEHTAFSFFNILFIHPDMVKNNTVLRHEIIHIKQKHSWDIILLELLKIFCWFNPIVYLMKRDLTLLHEYIADERTTSSAISKHEYAMFLIENSMTSYSPSLVNQFFNQSILKSRINMLNKEKTANWARLKYLLAVPLGVGLLCASTLGFSKSYGFVEIGERKQVQQKASKNKQEKPVYYPEHRYDEKNNFISLEKRAIIVNGKVVADKNKYYGVAEADEIKYLNTAEATKKYGSKIGKNGAVVITGKNLVNTPPPPMMPLADQANPTKIKKDQVKFPPPVVKKNKTRTGTAIVKPDQVKFPTTYYPKYKHDKEGNYISLEERLIVVNGKIIADKNKYHGTAEADKIIFLNRKDAIKKYGSEEGKNGAVEIYGEKAVFTFPPPIVKPDKERVKEQIKTGALKKDRQEITSAKETFQKTNNVFNKAWTLYKPKVEENKNDKC</sequence>
<dbReference type="CDD" id="cd07341">
    <property type="entry name" value="M56_BlaR1_MecR1_like"/>
    <property type="match status" value="1"/>
</dbReference>
<feature type="domain" description="Peptidase M56" evidence="2">
    <location>
        <begin position="158"/>
        <end position="254"/>
    </location>
</feature>
<dbReference type="InterPro" id="IPR052173">
    <property type="entry name" value="Beta-lactam_resp_regulator"/>
</dbReference>
<feature type="transmembrane region" description="Helical" evidence="1">
    <location>
        <begin position="36"/>
        <end position="55"/>
    </location>
</feature>
<dbReference type="Proteomes" id="UP001517247">
    <property type="component" value="Unassembled WGS sequence"/>
</dbReference>
<keyword evidence="1" id="KW-1133">Transmembrane helix</keyword>
<evidence type="ECO:0000259" key="2">
    <source>
        <dbReference type="Pfam" id="PF05569"/>
    </source>
</evidence>
<dbReference type="PANTHER" id="PTHR34978">
    <property type="entry name" value="POSSIBLE SENSOR-TRANSDUCER PROTEIN BLAR"/>
    <property type="match status" value="1"/>
</dbReference>
<feature type="transmembrane region" description="Helical" evidence="1">
    <location>
        <begin position="92"/>
        <end position="116"/>
    </location>
</feature>
<proteinExistence type="predicted"/>
<reference evidence="3 4" key="1">
    <citation type="submission" date="2024-12" db="EMBL/GenBank/DDBJ databases">
        <authorList>
            <person name="Hu S."/>
        </authorList>
    </citation>
    <scope>NUCLEOTIDE SEQUENCE [LARGE SCALE GENOMIC DNA]</scope>
    <source>
        <strain evidence="3 4">THG-T11</strain>
    </source>
</reference>
<keyword evidence="1" id="KW-0472">Membrane</keyword>
<dbReference type="InterPro" id="IPR008756">
    <property type="entry name" value="Peptidase_M56"/>
</dbReference>
<dbReference type="PANTHER" id="PTHR34978:SF3">
    <property type="entry name" value="SLR0241 PROTEIN"/>
    <property type="match status" value="1"/>
</dbReference>
<dbReference type="RefSeq" id="WP_138724147.1">
    <property type="nucleotide sequence ID" value="NZ_SSHJ02000008.1"/>
</dbReference>
<feature type="transmembrane region" description="Helical" evidence="1">
    <location>
        <begin position="265"/>
        <end position="285"/>
    </location>
</feature>
<dbReference type="EMBL" id="SSHJ02000008">
    <property type="protein sequence ID" value="MFN0257067.1"/>
    <property type="molecule type" value="Genomic_DNA"/>
</dbReference>
<comment type="caution">
    <text evidence="3">The sequence shown here is derived from an EMBL/GenBank/DDBJ whole genome shotgun (WGS) entry which is preliminary data.</text>
</comment>
<name>A0ABW9JCQ3_9SPHI</name>
<dbReference type="Pfam" id="PF05569">
    <property type="entry name" value="Peptidase_M56"/>
    <property type="match status" value="1"/>
</dbReference>
<feature type="transmembrane region" description="Helical" evidence="1">
    <location>
        <begin position="6"/>
        <end position="24"/>
    </location>
</feature>
<evidence type="ECO:0000256" key="1">
    <source>
        <dbReference type="SAM" id="Phobius"/>
    </source>
</evidence>
<evidence type="ECO:0000313" key="4">
    <source>
        <dbReference type="Proteomes" id="UP001517247"/>
    </source>
</evidence>
<gene>
    <name evidence="3" type="ORF">E6A44_015870</name>
</gene>
<protein>
    <submittedName>
        <fullName evidence="3">M56 family metallopeptidase</fullName>
    </submittedName>
</protein>
<organism evidence="3 4">
    <name type="scientific">Pedobacter ureilyticus</name>
    <dbReference type="NCBI Taxonomy" id="1393051"/>
    <lineage>
        <taxon>Bacteria</taxon>
        <taxon>Pseudomonadati</taxon>
        <taxon>Bacteroidota</taxon>
        <taxon>Sphingobacteriia</taxon>
        <taxon>Sphingobacteriales</taxon>
        <taxon>Sphingobacteriaceae</taxon>
        <taxon>Pedobacter</taxon>
    </lineage>
</organism>